<protein>
    <submittedName>
        <fullName evidence="1">Uncharacterized protein</fullName>
    </submittedName>
</protein>
<accession>A0A0H5QCQ7</accession>
<evidence type="ECO:0000313" key="2">
    <source>
        <dbReference type="Proteomes" id="UP000182715"/>
    </source>
</evidence>
<proteinExistence type="predicted"/>
<name>A0A0H5QCQ7_NEIMI</name>
<dbReference type="EMBL" id="CVTF01000083">
    <property type="protein sequence ID" value="CRY99754.1"/>
    <property type="molecule type" value="Genomic_DNA"/>
</dbReference>
<reference evidence="1 2" key="1">
    <citation type="submission" date="2014-11" db="EMBL/GenBank/DDBJ databases">
        <authorList>
            <person name="Diene M.Seydina."/>
        </authorList>
    </citation>
    <scope>NUCLEOTIDE SEQUENCE [LARGE SCALE GENOMIC DNA]</scope>
    <source>
        <strain evidence="1 2">Neisseria meningitidis CHUV</strain>
    </source>
</reference>
<dbReference type="Proteomes" id="UP000182715">
    <property type="component" value="Unassembled WGS sequence"/>
</dbReference>
<sequence>MWKCRPNTIIYRSDGILYCTPDGMSKGGDPYFQANRYIMPSEPTRGCHAS</sequence>
<organism evidence="1 2">
    <name type="scientific">Neisseria meningitidis serogroup B</name>
    <dbReference type="NCBI Taxonomy" id="491"/>
    <lineage>
        <taxon>Bacteria</taxon>
        <taxon>Pseudomonadati</taxon>
        <taxon>Pseudomonadota</taxon>
        <taxon>Betaproteobacteria</taxon>
        <taxon>Neisseriales</taxon>
        <taxon>Neisseriaceae</taxon>
        <taxon>Neisseria</taxon>
    </lineage>
</organism>
<evidence type="ECO:0000313" key="1">
    <source>
        <dbReference type="EMBL" id="CRY99754.1"/>
    </source>
</evidence>
<dbReference type="AlphaFoldDB" id="A0A0H5QCQ7"/>